<sequence length="69" mass="7485">MALVLISFTLIALIDLVPLIRKHLGHDIIAFLLLFILGLTIAILEVSGVEIPSIMLLLGDVLKSLGMSY</sequence>
<feature type="transmembrane region" description="Helical" evidence="1">
    <location>
        <begin position="29"/>
        <end position="58"/>
    </location>
</feature>
<evidence type="ECO:0000256" key="1">
    <source>
        <dbReference type="SAM" id="Phobius"/>
    </source>
</evidence>
<dbReference type="AlphaFoldDB" id="A0A410Q892"/>
<keyword evidence="1" id="KW-0812">Transmembrane</keyword>
<protein>
    <submittedName>
        <fullName evidence="2">Uncharacterized protein</fullName>
    </submittedName>
</protein>
<organism evidence="2 3">
    <name type="scientific">Acidilutibacter cellobiosedens</name>
    <dbReference type="NCBI Taxonomy" id="2507161"/>
    <lineage>
        <taxon>Bacteria</taxon>
        <taxon>Bacillati</taxon>
        <taxon>Bacillota</taxon>
        <taxon>Tissierellia</taxon>
        <taxon>Tissierellales</taxon>
        <taxon>Acidilutibacteraceae</taxon>
        <taxon>Acidilutibacter</taxon>
    </lineage>
</organism>
<proteinExistence type="predicted"/>
<reference evidence="3" key="1">
    <citation type="submission" date="2019-01" db="EMBL/GenBank/DDBJ databases">
        <title>Draft genomes of a novel of Sporanaerobacter strains.</title>
        <authorList>
            <person name="Ma S."/>
        </authorList>
    </citation>
    <scope>NUCLEOTIDE SEQUENCE [LARGE SCALE GENOMIC DNA]</scope>
    <source>
        <strain evidence="3">NJN-17</strain>
    </source>
</reference>
<dbReference type="RefSeq" id="WP_128751646.1">
    <property type="nucleotide sequence ID" value="NZ_CP035282.1"/>
</dbReference>
<dbReference type="Proteomes" id="UP000287969">
    <property type="component" value="Chromosome"/>
</dbReference>
<evidence type="ECO:0000313" key="2">
    <source>
        <dbReference type="EMBL" id="QAT60199.1"/>
    </source>
</evidence>
<gene>
    <name evidence="2" type="ORF">EQM13_00740</name>
</gene>
<evidence type="ECO:0000313" key="3">
    <source>
        <dbReference type="Proteomes" id="UP000287969"/>
    </source>
</evidence>
<dbReference type="KEGG" id="spoa:EQM13_00740"/>
<keyword evidence="1" id="KW-1133">Transmembrane helix</keyword>
<keyword evidence="1" id="KW-0472">Membrane</keyword>
<keyword evidence="3" id="KW-1185">Reference proteome</keyword>
<accession>A0A410Q892</accession>
<dbReference type="EMBL" id="CP035282">
    <property type="protein sequence ID" value="QAT60199.1"/>
    <property type="molecule type" value="Genomic_DNA"/>
</dbReference>
<name>A0A410Q892_9FIRM</name>